<organism evidence="4 5">
    <name type="scientific">Elysia crispata</name>
    <name type="common">lettuce slug</name>
    <dbReference type="NCBI Taxonomy" id="231223"/>
    <lineage>
        <taxon>Eukaryota</taxon>
        <taxon>Metazoa</taxon>
        <taxon>Spiralia</taxon>
        <taxon>Lophotrochozoa</taxon>
        <taxon>Mollusca</taxon>
        <taxon>Gastropoda</taxon>
        <taxon>Heterobranchia</taxon>
        <taxon>Euthyneura</taxon>
        <taxon>Panpulmonata</taxon>
        <taxon>Sacoglossa</taxon>
        <taxon>Placobranchoidea</taxon>
        <taxon>Plakobranchidae</taxon>
        <taxon>Elysia</taxon>
    </lineage>
</organism>
<dbReference type="InterPro" id="IPR044611">
    <property type="entry name" value="E3A/B/C-like"/>
</dbReference>
<evidence type="ECO:0000256" key="1">
    <source>
        <dbReference type="ARBA" id="ARBA00000885"/>
    </source>
</evidence>
<evidence type="ECO:0000313" key="4">
    <source>
        <dbReference type="EMBL" id="KAK3803398.1"/>
    </source>
</evidence>
<reference evidence="4" key="1">
    <citation type="journal article" date="2023" name="G3 (Bethesda)">
        <title>A reference genome for the long-term kleptoplast-retaining sea slug Elysia crispata morphotype clarki.</title>
        <authorList>
            <person name="Eastman K.E."/>
            <person name="Pendleton A.L."/>
            <person name="Shaikh M.A."/>
            <person name="Suttiyut T."/>
            <person name="Ogas R."/>
            <person name="Tomko P."/>
            <person name="Gavelis G."/>
            <person name="Widhalm J.R."/>
            <person name="Wisecaver J.H."/>
        </authorList>
    </citation>
    <scope>NUCLEOTIDE SEQUENCE</scope>
    <source>
        <strain evidence="4">ECLA1</strain>
    </source>
</reference>
<name>A0AAE1EF41_9GAST</name>
<dbReference type="InterPro" id="IPR035983">
    <property type="entry name" value="Hect_E3_ubiquitin_ligase"/>
</dbReference>
<dbReference type="GO" id="GO:0006511">
    <property type="term" value="P:ubiquitin-dependent protein catabolic process"/>
    <property type="evidence" value="ECO:0007669"/>
    <property type="project" value="TreeGrafter"/>
</dbReference>
<dbReference type="PANTHER" id="PTHR45700">
    <property type="entry name" value="UBIQUITIN-PROTEIN LIGASE E3C"/>
    <property type="match status" value="1"/>
</dbReference>
<dbReference type="EMBL" id="JAWDGP010000138">
    <property type="protein sequence ID" value="KAK3803398.1"/>
    <property type="molecule type" value="Genomic_DNA"/>
</dbReference>
<gene>
    <name evidence="4" type="ORF">RRG08_048324</name>
</gene>
<protein>
    <recommendedName>
        <fullName evidence="2">HECT-type E3 ubiquitin transferase</fullName>
        <ecNumber evidence="2">2.3.2.26</ecNumber>
    </recommendedName>
</protein>
<dbReference type="SUPFAM" id="SSF56204">
    <property type="entry name" value="Hect, E3 ligase catalytic domain"/>
    <property type="match status" value="1"/>
</dbReference>
<dbReference type="GO" id="GO:0061630">
    <property type="term" value="F:ubiquitin protein ligase activity"/>
    <property type="evidence" value="ECO:0007669"/>
    <property type="project" value="UniProtKB-EC"/>
</dbReference>
<dbReference type="GO" id="GO:0000209">
    <property type="term" value="P:protein polyubiquitination"/>
    <property type="evidence" value="ECO:0007669"/>
    <property type="project" value="InterPro"/>
</dbReference>
<dbReference type="EC" id="2.3.2.26" evidence="2"/>
<dbReference type="Gene3D" id="3.90.1750.10">
    <property type="entry name" value="Hect, E3 ligase catalytic domains"/>
    <property type="match status" value="1"/>
</dbReference>
<dbReference type="Proteomes" id="UP001283361">
    <property type="component" value="Unassembled WGS sequence"/>
</dbReference>
<accession>A0AAE1EF41</accession>
<sequence>MRAEVLGEVKPSTFMSELEKEKGAALFLLQKVPHIIPFSERVIIFRKNVIREKEALDLTESACSSLQTSRFCIHNITIHRSRIIEDGYRQLAQLPVRALKGCIRVKFINEM</sequence>
<keyword evidence="3" id="KW-0808">Transferase</keyword>
<proteinExistence type="predicted"/>
<evidence type="ECO:0000256" key="3">
    <source>
        <dbReference type="ARBA" id="ARBA00022679"/>
    </source>
</evidence>
<comment type="caution">
    <text evidence="4">The sequence shown here is derived from an EMBL/GenBank/DDBJ whole genome shotgun (WGS) entry which is preliminary data.</text>
</comment>
<dbReference type="AlphaFoldDB" id="A0AAE1EF41"/>
<feature type="non-terminal residue" evidence="4">
    <location>
        <position position="1"/>
    </location>
</feature>
<evidence type="ECO:0000313" key="5">
    <source>
        <dbReference type="Proteomes" id="UP001283361"/>
    </source>
</evidence>
<keyword evidence="5" id="KW-1185">Reference proteome</keyword>
<dbReference type="PANTHER" id="PTHR45700:SF3">
    <property type="entry name" value="UBIQUITIN-PROTEIN LIGASE E3B"/>
    <property type="match status" value="1"/>
</dbReference>
<comment type="catalytic activity">
    <reaction evidence="1">
        <text>S-ubiquitinyl-[E2 ubiquitin-conjugating enzyme]-L-cysteine + [acceptor protein]-L-lysine = [E2 ubiquitin-conjugating enzyme]-L-cysteine + N(6)-ubiquitinyl-[acceptor protein]-L-lysine.</text>
        <dbReference type="EC" id="2.3.2.26"/>
    </reaction>
</comment>
<evidence type="ECO:0000256" key="2">
    <source>
        <dbReference type="ARBA" id="ARBA00012485"/>
    </source>
</evidence>